<name>A0A2S9IPA7_9HYPH</name>
<comment type="caution">
    <text evidence="2">The sequence shown here is derived from an EMBL/GenBank/DDBJ whole genome shotgun (WGS) entry which is preliminary data.</text>
</comment>
<proteinExistence type="predicted"/>
<dbReference type="AlphaFoldDB" id="A0A2S9IPA7"/>
<dbReference type="Proteomes" id="UP000239434">
    <property type="component" value="Unassembled WGS sequence"/>
</dbReference>
<sequence>MNAVRSSDSLTLRQPSDSRATRRLATAKKLFQLLCAFRGESPTALFARLVEQEARRVLFGKGRAG</sequence>
<protein>
    <submittedName>
        <fullName evidence="2">Uncharacterized protein</fullName>
    </submittedName>
</protein>
<accession>A0A2S9IPA7</accession>
<dbReference type="RefSeq" id="WP_105742984.1">
    <property type="nucleotide sequence ID" value="NZ_PVBR01000012.1"/>
</dbReference>
<dbReference type="EMBL" id="PVBR01000012">
    <property type="protein sequence ID" value="PRD42345.1"/>
    <property type="molecule type" value="Genomic_DNA"/>
</dbReference>
<feature type="region of interest" description="Disordered" evidence="1">
    <location>
        <begin position="1"/>
        <end position="20"/>
    </location>
</feature>
<reference evidence="2 3" key="1">
    <citation type="submission" date="2018-02" db="EMBL/GenBank/DDBJ databases">
        <title>The draft genome of Phyllobacterium sp. 1N-3.</title>
        <authorList>
            <person name="Liu L."/>
            <person name="Li L."/>
            <person name="Zhang X."/>
            <person name="Wang T."/>
            <person name="Liang L."/>
        </authorList>
    </citation>
    <scope>NUCLEOTIDE SEQUENCE [LARGE SCALE GENOMIC DNA]</scope>
    <source>
        <strain evidence="2 3">1N-3</strain>
    </source>
</reference>
<evidence type="ECO:0000313" key="2">
    <source>
        <dbReference type="EMBL" id="PRD42345.1"/>
    </source>
</evidence>
<feature type="compositionally biased region" description="Polar residues" evidence="1">
    <location>
        <begin position="1"/>
        <end position="18"/>
    </location>
</feature>
<gene>
    <name evidence="2" type="ORF">C5748_16250</name>
</gene>
<evidence type="ECO:0000313" key="3">
    <source>
        <dbReference type="Proteomes" id="UP000239434"/>
    </source>
</evidence>
<evidence type="ECO:0000256" key="1">
    <source>
        <dbReference type="SAM" id="MobiDB-lite"/>
    </source>
</evidence>
<keyword evidence="3" id="KW-1185">Reference proteome</keyword>
<organism evidence="2 3">
    <name type="scientific">Phyllobacterium phragmitis</name>
    <dbReference type="NCBI Taxonomy" id="2670329"/>
    <lineage>
        <taxon>Bacteria</taxon>
        <taxon>Pseudomonadati</taxon>
        <taxon>Pseudomonadota</taxon>
        <taxon>Alphaproteobacteria</taxon>
        <taxon>Hyphomicrobiales</taxon>
        <taxon>Phyllobacteriaceae</taxon>
        <taxon>Phyllobacterium</taxon>
    </lineage>
</organism>